<organism evidence="1 2">
    <name type="scientific">Pseudomonas protegens</name>
    <dbReference type="NCBI Taxonomy" id="380021"/>
    <lineage>
        <taxon>Bacteria</taxon>
        <taxon>Pseudomonadati</taxon>
        <taxon>Pseudomonadota</taxon>
        <taxon>Gammaproteobacteria</taxon>
        <taxon>Pseudomonadales</taxon>
        <taxon>Pseudomonadaceae</taxon>
        <taxon>Pseudomonas</taxon>
    </lineage>
</organism>
<dbReference type="Proteomes" id="UP000515277">
    <property type="component" value="Chromosome"/>
</dbReference>
<proteinExistence type="predicted"/>
<evidence type="ECO:0000313" key="2">
    <source>
        <dbReference type="Proteomes" id="UP000515277"/>
    </source>
</evidence>
<gene>
    <name evidence="1" type="ORF">GGI48_28275</name>
</gene>
<dbReference type="EMBL" id="CP060201">
    <property type="protein sequence ID" value="QNH80820.1"/>
    <property type="molecule type" value="Genomic_DNA"/>
</dbReference>
<protein>
    <recommendedName>
        <fullName evidence="3">Tail tape measure protein</fullName>
    </recommendedName>
</protein>
<sequence length="179" mass="18346">MGLVAGAALGSIVPGLGTAIGGAIGAAIGGTVGYFGGDALGSYAGKAMFGSDDSLKRMPAAGPLMLANAGKDIPPVLGDIAKSFKTGQTPPMMGQVVRSMGTASPSATVPAMLKAPEPAKQVPKVDQQFAFSPNLQVTVQGDVKDPAQVAREVEPYMRRMFDEYSRQAAARQLSDEPHV</sequence>
<name>A0A7G7XLH5_9PSED</name>
<dbReference type="PANTHER" id="PTHR21525">
    <property type="entry name" value="MOTILE SPERM PROTEIN"/>
    <property type="match status" value="1"/>
</dbReference>
<dbReference type="PANTHER" id="PTHR21525:SF9">
    <property type="entry name" value="CHANNEL_COLICIN DOMAIN-CONTAINING PROTEIN"/>
    <property type="match status" value="1"/>
</dbReference>
<dbReference type="RefSeq" id="WP_179596127.1">
    <property type="nucleotide sequence ID" value="NZ_CP060201.1"/>
</dbReference>
<evidence type="ECO:0008006" key="3">
    <source>
        <dbReference type="Google" id="ProtNLM"/>
    </source>
</evidence>
<reference evidence="2" key="1">
    <citation type="journal article" date="2020" name="Microbiol. Resour. Announc.">
        <title>Complete genome sequences of four natural Pseudomonas isolates that catabolize a wide range of aromatic compounds relevant to lignin valorization.</title>
        <authorList>
            <person name="Hatmaker E.A."/>
            <person name="Presley G."/>
            <person name="Cannon O."/>
            <person name="Guss A.M."/>
            <person name="Elkins J.G."/>
        </authorList>
    </citation>
    <scope>NUCLEOTIDE SEQUENCE [LARGE SCALE GENOMIC DNA]</scope>
    <source>
        <strain evidence="2">H1F5C</strain>
    </source>
</reference>
<dbReference type="AlphaFoldDB" id="A0A7G7XLH5"/>
<accession>A0A7G7XLH5</accession>
<evidence type="ECO:0000313" key="1">
    <source>
        <dbReference type="EMBL" id="QNH80820.1"/>
    </source>
</evidence>